<feature type="compositionally biased region" description="Polar residues" evidence="6">
    <location>
        <begin position="104"/>
        <end position="115"/>
    </location>
</feature>
<dbReference type="GO" id="GO:0005886">
    <property type="term" value="C:plasma membrane"/>
    <property type="evidence" value="ECO:0007669"/>
    <property type="project" value="UniProtKB-SubCell"/>
</dbReference>
<gene>
    <name evidence="9" type="ORF">A5888_001128</name>
</gene>
<dbReference type="InterPro" id="IPR052027">
    <property type="entry name" value="PspC"/>
</dbReference>
<keyword evidence="5 7" id="KW-0472">Membrane</keyword>
<accession>A0A242KDR7</accession>
<evidence type="ECO:0000256" key="2">
    <source>
        <dbReference type="ARBA" id="ARBA00022475"/>
    </source>
</evidence>
<evidence type="ECO:0000256" key="7">
    <source>
        <dbReference type="SAM" id="Phobius"/>
    </source>
</evidence>
<sequence>MVYHNFKNIHSISERAVFFNQMKKLLRVRGEINMKKRLAKSPDNIVLTGSLAGIAEWLGIDPTIVRVLFVIISFFSAAFPGFLVYIILAIVMPSGRKNRRNHNPYDNYNQNTRNENPYKAQRKQAEKVDDEDWSDF</sequence>
<keyword evidence="4 7" id="KW-1133">Transmembrane helix</keyword>
<dbReference type="InterPro" id="IPR007168">
    <property type="entry name" value="Phageshock_PspC_N"/>
</dbReference>
<evidence type="ECO:0000313" key="9">
    <source>
        <dbReference type="EMBL" id="OTP19313.1"/>
    </source>
</evidence>
<dbReference type="Pfam" id="PF04024">
    <property type="entry name" value="PspC"/>
    <property type="match status" value="1"/>
</dbReference>
<comment type="caution">
    <text evidence="9">The sequence shown here is derived from an EMBL/GenBank/DDBJ whole genome shotgun (WGS) entry which is preliminary data.</text>
</comment>
<evidence type="ECO:0000256" key="3">
    <source>
        <dbReference type="ARBA" id="ARBA00022692"/>
    </source>
</evidence>
<comment type="subcellular location">
    <subcellularLocation>
        <location evidence="1">Cell membrane</location>
        <topology evidence="1">Single-pass membrane protein</topology>
    </subcellularLocation>
</comment>
<organism evidence="9">
    <name type="scientific">Candidatus Enterococcus clewellii</name>
    <dbReference type="NCBI Taxonomy" id="1834193"/>
    <lineage>
        <taxon>Bacteria</taxon>
        <taxon>Bacillati</taxon>
        <taxon>Bacillota</taxon>
        <taxon>Bacilli</taxon>
        <taxon>Lactobacillales</taxon>
        <taxon>Enterococcaceae</taxon>
        <taxon>Enterococcus</taxon>
    </lineage>
</organism>
<dbReference type="AlphaFoldDB" id="A0A242KDR7"/>
<keyword evidence="2" id="KW-1003">Cell membrane</keyword>
<feature type="domain" description="Phage shock protein PspC N-terminal" evidence="8">
    <location>
        <begin position="36"/>
        <end position="94"/>
    </location>
</feature>
<evidence type="ECO:0000259" key="8">
    <source>
        <dbReference type="Pfam" id="PF04024"/>
    </source>
</evidence>
<evidence type="ECO:0000256" key="5">
    <source>
        <dbReference type="ARBA" id="ARBA00023136"/>
    </source>
</evidence>
<protein>
    <recommendedName>
        <fullName evidence="8">Phage shock protein PspC N-terminal domain-containing protein</fullName>
    </recommendedName>
</protein>
<dbReference type="PANTHER" id="PTHR33885:SF3">
    <property type="entry name" value="PHAGE SHOCK PROTEIN C"/>
    <property type="match status" value="1"/>
</dbReference>
<name>A0A242KDR7_9ENTE</name>
<proteinExistence type="predicted"/>
<keyword evidence="3 7" id="KW-0812">Transmembrane</keyword>
<evidence type="ECO:0000256" key="6">
    <source>
        <dbReference type="SAM" id="MobiDB-lite"/>
    </source>
</evidence>
<dbReference type="PANTHER" id="PTHR33885">
    <property type="entry name" value="PHAGE SHOCK PROTEIN C"/>
    <property type="match status" value="1"/>
</dbReference>
<evidence type="ECO:0000256" key="1">
    <source>
        <dbReference type="ARBA" id="ARBA00004162"/>
    </source>
</evidence>
<reference evidence="9" key="1">
    <citation type="submission" date="2017-05" db="EMBL/GenBank/DDBJ databases">
        <title>The Genome Sequence of Enterococcus sp. 9E7_DIV0242.</title>
        <authorList>
            <consortium name="The Broad Institute Genomics Platform"/>
            <consortium name="The Broad Institute Genomic Center for Infectious Diseases"/>
            <person name="Earl A."/>
            <person name="Manson A."/>
            <person name="Schwartman J."/>
            <person name="Gilmore M."/>
            <person name="Abouelleil A."/>
            <person name="Cao P."/>
            <person name="Chapman S."/>
            <person name="Cusick C."/>
            <person name="Shea T."/>
            <person name="Young S."/>
            <person name="Neafsey D."/>
            <person name="Nusbaum C."/>
            <person name="Birren B."/>
        </authorList>
    </citation>
    <scope>NUCLEOTIDE SEQUENCE [LARGE SCALE GENOMIC DNA]</scope>
    <source>
        <strain evidence="9">9E7_DIV0242</strain>
    </source>
</reference>
<feature type="region of interest" description="Disordered" evidence="6">
    <location>
        <begin position="96"/>
        <end position="136"/>
    </location>
</feature>
<dbReference type="EMBL" id="NGMM01000001">
    <property type="protein sequence ID" value="OTP19313.1"/>
    <property type="molecule type" value="Genomic_DNA"/>
</dbReference>
<evidence type="ECO:0000256" key="4">
    <source>
        <dbReference type="ARBA" id="ARBA00022989"/>
    </source>
</evidence>
<feature type="transmembrane region" description="Helical" evidence="7">
    <location>
        <begin position="66"/>
        <end position="91"/>
    </location>
</feature>